<dbReference type="RefSeq" id="WP_053329126.1">
    <property type="nucleotide sequence ID" value="NZ_CP009928.1"/>
</dbReference>
<dbReference type="OrthoDB" id="596910at2"/>
<dbReference type="InterPro" id="IPR001509">
    <property type="entry name" value="Epimerase_deHydtase"/>
</dbReference>
<dbReference type="SUPFAM" id="SSF51735">
    <property type="entry name" value="NAD(P)-binding Rossmann-fold domains"/>
    <property type="match status" value="1"/>
</dbReference>
<dbReference type="InterPro" id="IPR036291">
    <property type="entry name" value="NAD(P)-bd_dom_sf"/>
</dbReference>
<dbReference type="PANTHER" id="PTHR48079">
    <property type="entry name" value="PROTEIN YEEZ"/>
    <property type="match status" value="1"/>
</dbReference>
<dbReference type="GO" id="GO:0004029">
    <property type="term" value="F:aldehyde dehydrogenase (NAD+) activity"/>
    <property type="evidence" value="ECO:0007669"/>
    <property type="project" value="TreeGrafter"/>
</dbReference>
<name>A0A0G3MBW2_CHRGL</name>
<evidence type="ECO:0000256" key="1">
    <source>
        <dbReference type="SAM" id="Phobius"/>
    </source>
</evidence>
<protein>
    <recommendedName>
        <fullName evidence="2">NAD-dependent epimerase/dehydratase domain-containing protein</fullName>
    </recommendedName>
</protein>
<dbReference type="InterPro" id="IPR051783">
    <property type="entry name" value="NAD(P)-dependent_oxidoreduct"/>
</dbReference>
<dbReference type="KEGG" id="cgn:OK18_19780"/>
<dbReference type="Pfam" id="PF01370">
    <property type="entry name" value="Epimerase"/>
    <property type="match status" value="1"/>
</dbReference>
<keyword evidence="1" id="KW-1133">Transmembrane helix</keyword>
<keyword evidence="1" id="KW-0812">Transmembrane</keyword>
<feature type="domain" description="NAD-dependent epimerase/dehydratase" evidence="2">
    <location>
        <begin position="2"/>
        <end position="235"/>
    </location>
</feature>
<dbReference type="AlphaFoldDB" id="A0A0G3MBW2"/>
<dbReference type="Proteomes" id="UP000035213">
    <property type="component" value="Chromosome"/>
</dbReference>
<dbReference type="PATRIC" id="fig|1324352.5.peg.4154"/>
<feature type="transmembrane region" description="Helical" evidence="1">
    <location>
        <begin position="263"/>
        <end position="283"/>
    </location>
</feature>
<evidence type="ECO:0000313" key="4">
    <source>
        <dbReference type="Proteomes" id="UP000035213"/>
    </source>
</evidence>
<dbReference type="PANTHER" id="PTHR48079:SF6">
    <property type="entry name" value="NAD(P)-BINDING DOMAIN-CONTAINING PROTEIN-RELATED"/>
    <property type="match status" value="1"/>
</dbReference>
<dbReference type="EMBL" id="CP009928">
    <property type="protein sequence ID" value="AKK74552.1"/>
    <property type="molecule type" value="Genomic_DNA"/>
</dbReference>
<accession>A0A0G3MBW2</accession>
<dbReference type="GO" id="GO:0005737">
    <property type="term" value="C:cytoplasm"/>
    <property type="evidence" value="ECO:0007669"/>
    <property type="project" value="TreeGrafter"/>
</dbReference>
<dbReference type="STRING" id="1324352.OK18_19780"/>
<evidence type="ECO:0000259" key="2">
    <source>
        <dbReference type="Pfam" id="PF01370"/>
    </source>
</evidence>
<gene>
    <name evidence="3" type="ORF">OK18_19780</name>
</gene>
<dbReference type="Gene3D" id="3.40.50.720">
    <property type="entry name" value="NAD(P)-binding Rossmann-like Domain"/>
    <property type="match status" value="1"/>
</dbReference>
<organism evidence="3 4">
    <name type="scientific">Chryseobacterium gallinarum</name>
    <dbReference type="NCBI Taxonomy" id="1324352"/>
    <lineage>
        <taxon>Bacteria</taxon>
        <taxon>Pseudomonadati</taxon>
        <taxon>Bacteroidota</taxon>
        <taxon>Flavobacteriia</taxon>
        <taxon>Flavobacteriales</taxon>
        <taxon>Weeksellaceae</taxon>
        <taxon>Chryseobacterium group</taxon>
        <taxon>Chryseobacterium</taxon>
    </lineage>
</organism>
<evidence type="ECO:0000313" key="3">
    <source>
        <dbReference type="EMBL" id="AKK74552.1"/>
    </source>
</evidence>
<proteinExistence type="predicted"/>
<sequence length="332" mass="37741">MVFITGATGILGRVITLELLKQGKTVIGSKRKSSNLEEVKSSYQYYTRDYELFFDRIQWIDVDFDSVESIRNALADVDEVYHCAAIVSYDPEKEDEVSYFNINATKNILEACQYCKIKKILYVSSSVIFKDNCQSQLIHENSEFIPDYDNTVYALSKLKADKVAAREMENGLPVIIINPGMIIGTGNIKKSSTGFLHFLTNNFYTFSGGTACVDVRDVARTGIKLMEKNKFGERFLIASENKTYEELFIMAGLHTGRRRVPLVLGPFILNIGRIAAIFVSWLFPSLRLLTKQNIRFLTTFPKVSNKKITDELNYTFIPIEKSLAFHLGHLEN</sequence>
<keyword evidence="1" id="KW-0472">Membrane</keyword>
<reference evidence="3 4" key="1">
    <citation type="submission" date="2014-11" db="EMBL/GenBank/DDBJ databases">
        <authorList>
            <person name="Park G.-S."/>
            <person name="Hong S.-J."/>
            <person name="Jung B.K."/>
            <person name="Khan A.R."/>
            <person name="Kwak Y."/>
            <person name="Shin J.-H."/>
        </authorList>
    </citation>
    <scope>NUCLEOTIDE SEQUENCE [LARGE SCALE GENOMIC DNA]</scope>
    <source>
        <strain evidence="3 4">DSM 27622</strain>
    </source>
</reference>